<name>A0A453E309_AEGTS</name>
<proteinExistence type="predicted"/>
<protein>
    <recommendedName>
        <fullName evidence="1">DUF3730 domain-containing protein</fullName>
    </recommendedName>
</protein>
<reference evidence="2" key="4">
    <citation type="submission" date="2019-03" db="UniProtKB">
        <authorList>
            <consortium name="EnsemblPlants"/>
        </authorList>
    </citation>
    <scope>IDENTIFICATION</scope>
</reference>
<keyword evidence="3" id="KW-1185">Reference proteome</keyword>
<dbReference type="EnsemblPlants" id="AET3Gv20202300.3">
    <property type="protein sequence ID" value="AET3Gv20202300.3"/>
    <property type="gene ID" value="AET3Gv20202300"/>
</dbReference>
<evidence type="ECO:0000259" key="1">
    <source>
        <dbReference type="Pfam" id="PF12530"/>
    </source>
</evidence>
<dbReference type="PANTHER" id="PTHR16212:SF4">
    <property type="entry name" value="FOCADHESIN"/>
    <property type="match status" value="1"/>
</dbReference>
<dbReference type="STRING" id="200361.A0A453E309"/>
<dbReference type="SUPFAM" id="SSF48371">
    <property type="entry name" value="ARM repeat"/>
    <property type="match status" value="2"/>
</dbReference>
<evidence type="ECO:0000313" key="2">
    <source>
        <dbReference type="EnsemblPlants" id="AET3Gv20202300.3"/>
    </source>
</evidence>
<organism evidence="2 3">
    <name type="scientific">Aegilops tauschii subsp. strangulata</name>
    <name type="common">Goatgrass</name>
    <dbReference type="NCBI Taxonomy" id="200361"/>
    <lineage>
        <taxon>Eukaryota</taxon>
        <taxon>Viridiplantae</taxon>
        <taxon>Streptophyta</taxon>
        <taxon>Embryophyta</taxon>
        <taxon>Tracheophyta</taxon>
        <taxon>Spermatophyta</taxon>
        <taxon>Magnoliopsida</taxon>
        <taxon>Liliopsida</taxon>
        <taxon>Poales</taxon>
        <taxon>Poaceae</taxon>
        <taxon>BOP clade</taxon>
        <taxon>Pooideae</taxon>
        <taxon>Triticodae</taxon>
        <taxon>Triticeae</taxon>
        <taxon>Triticinae</taxon>
        <taxon>Aegilops</taxon>
    </lineage>
</organism>
<accession>A0A453E309</accession>
<reference evidence="3" key="1">
    <citation type="journal article" date="2014" name="Science">
        <title>Ancient hybridizations among the ancestral genomes of bread wheat.</title>
        <authorList>
            <consortium name="International Wheat Genome Sequencing Consortium,"/>
            <person name="Marcussen T."/>
            <person name="Sandve S.R."/>
            <person name="Heier L."/>
            <person name="Spannagl M."/>
            <person name="Pfeifer M."/>
            <person name="Jakobsen K.S."/>
            <person name="Wulff B.B."/>
            <person name="Steuernagel B."/>
            <person name="Mayer K.F."/>
            <person name="Olsen O.A."/>
        </authorList>
    </citation>
    <scope>NUCLEOTIDE SEQUENCE [LARGE SCALE GENOMIC DNA]</scope>
    <source>
        <strain evidence="3">cv. AL8/78</strain>
    </source>
</reference>
<dbReference type="Pfam" id="PF12530">
    <property type="entry name" value="DUF3730"/>
    <property type="match status" value="2"/>
</dbReference>
<dbReference type="InterPro" id="IPR016024">
    <property type="entry name" value="ARM-type_fold"/>
</dbReference>
<reference evidence="2" key="5">
    <citation type="journal article" date="2021" name="G3 (Bethesda)">
        <title>Aegilops tauschii genome assembly Aet v5.0 features greater sequence contiguity and improved annotation.</title>
        <authorList>
            <person name="Wang L."/>
            <person name="Zhu T."/>
            <person name="Rodriguez J.C."/>
            <person name="Deal K.R."/>
            <person name="Dubcovsky J."/>
            <person name="McGuire P.E."/>
            <person name="Lux T."/>
            <person name="Spannagl M."/>
            <person name="Mayer K.F.X."/>
            <person name="Baldrich P."/>
            <person name="Meyers B.C."/>
            <person name="Huo N."/>
            <person name="Gu Y.Q."/>
            <person name="Zhou H."/>
            <person name="Devos K.M."/>
            <person name="Bennetzen J.L."/>
            <person name="Unver T."/>
            <person name="Budak H."/>
            <person name="Gulick P.J."/>
            <person name="Galiba G."/>
            <person name="Kalapos B."/>
            <person name="Nelson D.R."/>
            <person name="Li P."/>
            <person name="You F.M."/>
            <person name="Luo M.C."/>
            <person name="Dvorak J."/>
        </authorList>
    </citation>
    <scope>NUCLEOTIDE SEQUENCE [LARGE SCALE GENOMIC DNA]</scope>
    <source>
        <strain evidence="2">cv. AL8/78</strain>
    </source>
</reference>
<sequence length="1843" mass="202461">AISVSGHRIAMASASSGAAAFSRLVDRTRVPDPTLQRHAVAAFFRHLLTLPPPLPAAAHDGISSLLASPHAAVAAYACASLARLAVSRTDLLAPDEALPFLIASLSASPSPRLASCLVKAVAALVSCVLRSGPAGSRFPPHNHPFVQALASGADGARAELSRQAARMVAEGVDGVVGFLRPFVMFAVVRKGDAAFARDLIGALAAAAAAAGKSDAAVPVLKLLGESLLHFGRGDGEEGRLWLSSVECLVDAYVILLRKLAHAQRPAYDAQASSVELLEILLSQCSLHHQLLGMSCAVLRLSKYLFSVQKDLGLCYLPEISGVLSSLSCILGALEFESEQLAGLKLLAFLIEWRHENALKTNEVVHHVSEELLCVLPVINLVISPSRSVKAVASHVLSRFSLLVLELPASCSSEQQDISMVHHISRPTFILPKLVQHLWSQLQSSSGFFFTKYAICKGLPESAANYSEANYWTDQINEYLSVLAREKLTLDGSSSKTMSSAPISSLVSSVVSVLVMHPKLGTSAARSLGNLGASDSKLGMPLLLVILFYCKIMYSNDNLSANSLLSLLESLPSLATHGFVLPLALQLISPMLKKDAQSTLYAIAVRLLCKIWIITDWAFPNLQGVLDPETFSRFTTDREVFTSIAASVRDVCKQNPDRGVDLILSVSSCIESRDSVVQALGLESLSYLCEADIVDFYTAWKVISKELTDYSIDPMVSNGLCILLRWGAMDAEAYFETSKNLIQTLWSIGTYKKNNAEADRLWIKARGTAFHSLSHYKISLIQDSIPDFWRRNYECFTNEHNLEVLKAMENFQVEIIKFEHINRRRVTTDKRTTVHKFEKLLDVLPQAVFKEKSAHHRLPGAALLTIKFSSEDILREGKSKDLSRVHAAYEQALMEMAESMFISRNIVVALLALHSWKSFVSHWMQAVVTLLDTKESSKLNKPLKAANDIFKILCKCVPVSNPRVAVNITLAIGALCLVVPPTAHLVITSASDFLLKWLLQYEHEHQQWSAAISLGLIFNCFHPTDKKSKLQVIDGLFEVISNADSYLVKGACGLGLGYACQGLLTRADSTSDSDLEATTQFNERASVKEVLHTVTASLVKLCPSSCHSLKKLSICGTFSMEGMEENYDSLDDDPWAIAGLVLGLGNSVVALYRLGAYEDVIEIKNILISWIPDVDSSSVLFDVVNSVSLCMGSCLALPSVIAFCQRVELLNDDLDALFNRYTSLATELLNLKKSETVFQNLLMAICIGAGSLLSGILNDGVHAMKFADVKKFLDSLKYIYTHPYPPLVHLGGMFGAVNAFGAGAGDLTGIGWQSMNSQIKHEKESSLVRGPLLTSPVGETLSTSMLQEIFLLAKDAEDNHIRNYAAWAVSFLRSRWLSENQSLDNDSSQRNSVDSSQSRSFSAESLVWNLSLWLRDLNFEKPGDVVPVNTIATVLKCLTKAPRVPAIDWGVIVRRCMKVEAQIPQKSTNHRDPTLLREECLYFSLAHADHISPLLQFLDDLTDLPRFRRLEMNVQSVLLQYLSHLMKLFSDSRSKKLYEDLAVYFCSHSSSYLDYSSEQRSMLRMSFWKGICKCLVEVVSEETDSFSYLKKCIECLLPLLNLCNDGQPEFVDEWSAAIKCLIVVQKSWPGDMLQVHSTTSLSEGEHVDAARKIIIRARLCFAGCVSALELGNLKTTILSTTADGVWWNVLVEVAAAVYSADNGIKKQWLLDALDIGCVTAHPSTALRFVGLLCGSCCVYMPLLIVNPTNVLSDLPVTLPSFLSSSIWNDLRNSAADKLWLLTTRIYTWAEQLTRGEGLPCHDHIHGSEAENATFLANMLRSTCFAVEDHLAVDKQLKLANLEAL</sequence>
<dbReference type="InterPro" id="IPR022542">
    <property type="entry name" value="FOCAD/RST1_DUF3730"/>
</dbReference>
<feature type="domain" description="DUF3730" evidence="1">
    <location>
        <begin position="551"/>
        <end position="771"/>
    </location>
</feature>
<reference evidence="3" key="2">
    <citation type="journal article" date="2017" name="Nat. Plants">
        <title>The Aegilops tauschii genome reveals multiple impacts of transposons.</title>
        <authorList>
            <person name="Zhao G."/>
            <person name="Zou C."/>
            <person name="Li K."/>
            <person name="Wang K."/>
            <person name="Li T."/>
            <person name="Gao L."/>
            <person name="Zhang X."/>
            <person name="Wang H."/>
            <person name="Yang Z."/>
            <person name="Liu X."/>
            <person name="Jiang W."/>
            <person name="Mao L."/>
            <person name="Kong X."/>
            <person name="Jiao Y."/>
            <person name="Jia J."/>
        </authorList>
    </citation>
    <scope>NUCLEOTIDE SEQUENCE [LARGE SCALE GENOMIC DNA]</scope>
    <source>
        <strain evidence="3">cv. AL8/78</strain>
    </source>
</reference>
<dbReference type="PANTHER" id="PTHR16212">
    <property type="entry name" value="FOCADHESIN FAMILY MEMBER"/>
    <property type="match status" value="1"/>
</dbReference>
<evidence type="ECO:0000313" key="3">
    <source>
        <dbReference type="Proteomes" id="UP000015105"/>
    </source>
</evidence>
<feature type="domain" description="DUF3730" evidence="1">
    <location>
        <begin position="98"/>
        <end position="371"/>
    </location>
</feature>
<reference evidence="2" key="3">
    <citation type="journal article" date="2017" name="Nature">
        <title>Genome sequence of the progenitor of the wheat D genome Aegilops tauschii.</title>
        <authorList>
            <person name="Luo M.C."/>
            <person name="Gu Y.Q."/>
            <person name="Puiu D."/>
            <person name="Wang H."/>
            <person name="Twardziok S.O."/>
            <person name="Deal K.R."/>
            <person name="Huo N."/>
            <person name="Zhu T."/>
            <person name="Wang L."/>
            <person name="Wang Y."/>
            <person name="McGuire P.E."/>
            <person name="Liu S."/>
            <person name="Long H."/>
            <person name="Ramasamy R.K."/>
            <person name="Rodriguez J.C."/>
            <person name="Van S.L."/>
            <person name="Yuan L."/>
            <person name="Wang Z."/>
            <person name="Xia Z."/>
            <person name="Xiao L."/>
            <person name="Anderson O.D."/>
            <person name="Ouyang S."/>
            <person name="Liang Y."/>
            <person name="Zimin A.V."/>
            <person name="Pertea G."/>
            <person name="Qi P."/>
            <person name="Bennetzen J.L."/>
            <person name="Dai X."/>
            <person name="Dawson M.W."/>
            <person name="Muller H.G."/>
            <person name="Kugler K."/>
            <person name="Rivarola-Duarte L."/>
            <person name="Spannagl M."/>
            <person name="Mayer K.F.X."/>
            <person name="Lu F.H."/>
            <person name="Bevan M.W."/>
            <person name="Leroy P."/>
            <person name="Li P."/>
            <person name="You F.M."/>
            <person name="Sun Q."/>
            <person name="Liu Z."/>
            <person name="Lyons E."/>
            <person name="Wicker T."/>
            <person name="Salzberg S.L."/>
            <person name="Devos K.M."/>
            <person name="Dvorak J."/>
        </authorList>
    </citation>
    <scope>NUCLEOTIDE SEQUENCE [LARGE SCALE GENOMIC DNA]</scope>
    <source>
        <strain evidence="2">cv. AL8/78</strain>
    </source>
</reference>
<dbReference type="GO" id="GO:0060147">
    <property type="term" value="P:regulation of post-transcriptional gene silencing"/>
    <property type="evidence" value="ECO:0007669"/>
    <property type="project" value="InterPro"/>
</dbReference>
<dbReference type="InterPro" id="IPR045163">
    <property type="entry name" value="Focadhesin/RST1"/>
</dbReference>
<dbReference type="Proteomes" id="UP000015105">
    <property type="component" value="Chromosome 3D"/>
</dbReference>
<dbReference type="Gramene" id="AET3Gv20202300.3">
    <property type="protein sequence ID" value="AET3Gv20202300.3"/>
    <property type="gene ID" value="AET3Gv20202300"/>
</dbReference>